<evidence type="ECO:0000256" key="1">
    <source>
        <dbReference type="SAM" id="Phobius"/>
    </source>
</evidence>
<keyword evidence="1" id="KW-0812">Transmembrane</keyword>
<protein>
    <recommendedName>
        <fullName evidence="2">Sphingomyelin synthase-like domain-containing protein</fullName>
    </recommendedName>
</protein>
<feature type="transmembrane region" description="Helical" evidence="1">
    <location>
        <begin position="53"/>
        <end position="70"/>
    </location>
</feature>
<evidence type="ECO:0000259" key="2">
    <source>
        <dbReference type="Pfam" id="PF14360"/>
    </source>
</evidence>
<dbReference type="SUPFAM" id="SSF48317">
    <property type="entry name" value="Acid phosphatase/Vanadium-dependent haloperoxidase"/>
    <property type="match status" value="1"/>
</dbReference>
<feature type="transmembrane region" description="Helical" evidence="1">
    <location>
        <begin position="77"/>
        <end position="94"/>
    </location>
</feature>
<dbReference type="Gene3D" id="1.20.144.10">
    <property type="entry name" value="Phosphatidic acid phosphatase type 2/haloperoxidase"/>
    <property type="match status" value="1"/>
</dbReference>
<keyword evidence="1" id="KW-1133">Transmembrane helix</keyword>
<reference evidence="3" key="1">
    <citation type="journal article" date="2014" name="Int. J. Syst. Evol. Microbiol.">
        <title>Complete genome sequence of Corynebacterium casei LMG S-19264T (=DSM 44701T), isolated from a smear-ripened cheese.</title>
        <authorList>
            <consortium name="US DOE Joint Genome Institute (JGI-PGF)"/>
            <person name="Walter F."/>
            <person name="Albersmeier A."/>
            <person name="Kalinowski J."/>
            <person name="Ruckert C."/>
        </authorList>
    </citation>
    <scope>NUCLEOTIDE SEQUENCE</scope>
    <source>
        <strain evidence="3">CGMCC 1.15448</strain>
    </source>
</reference>
<dbReference type="Pfam" id="PF14360">
    <property type="entry name" value="PAP2_C"/>
    <property type="match status" value="1"/>
</dbReference>
<dbReference type="InterPro" id="IPR036938">
    <property type="entry name" value="PAP2/HPO_sf"/>
</dbReference>
<gene>
    <name evidence="3" type="ORF">GCM10011511_09540</name>
</gene>
<comment type="caution">
    <text evidence="3">The sequence shown here is derived from an EMBL/GenBank/DDBJ whole genome shotgun (WGS) entry which is preliminary data.</text>
</comment>
<keyword evidence="1" id="KW-0472">Membrane</keyword>
<reference evidence="3" key="2">
    <citation type="submission" date="2020-09" db="EMBL/GenBank/DDBJ databases">
        <authorList>
            <person name="Sun Q."/>
            <person name="Zhou Y."/>
        </authorList>
    </citation>
    <scope>NUCLEOTIDE SEQUENCE</scope>
    <source>
        <strain evidence="3">CGMCC 1.15448</strain>
    </source>
</reference>
<proteinExistence type="predicted"/>
<evidence type="ECO:0000313" key="4">
    <source>
        <dbReference type="Proteomes" id="UP000607559"/>
    </source>
</evidence>
<accession>A0A8J2U9R6</accession>
<dbReference type="AlphaFoldDB" id="A0A8J2U9R6"/>
<dbReference type="EMBL" id="BMJC01000001">
    <property type="protein sequence ID" value="GGA88424.1"/>
    <property type="molecule type" value="Genomic_DNA"/>
</dbReference>
<dbReference type="InterPro" id="IPR025749">
    <property type="entry name" value="Sphingomyelin_synth-like_dom"/>
</dbReference>
<organism evidence="3 4">
    <name type="scientific">Puia dinghuensis</name>
    <dbReference type="NCBI Taxonomy" id="1792502"/>
    <lineage>
        <taxon>Bacteria</taxon>
        <taxon>Pseudomonadati</taxon>
        <taxon>Bacteroidota</taxon>
        <taxon>Chitinophagia</taxon>
        <taxon>Chitinophagales</taxon>
        <taxon>Chitinophagaceae</taxon>
        <taxon>Puia</taxon>
    </lineage>
</organism>
<feature type="domain" description="Sphingomyelin synthase-like" evidence="2">
    <location>
        <begin position="52"/>
        <end position="111"/>
    </location>
</feature>
<name>A0A8J2U9R6_9BACT</name>
<dbReference type="Proteomes" id="UP000607559">
    <property type="component" value="Unassembled WGS sequence"/>
</dbReference>
<keyword evidence="4" id="KW-1185">Reference proteome</keyword>
<sequence length="120" mass="13407">MFLTYLWSFIFLCALRILTITVVPLDPPAGLIGLVDPVSNFFYGSDKFVTKDLFFSGHTSSVFLLYLTVPGKTDKKLALAVTAIVGFLLLVQHVHYTLDVLGGLFFSWVSYQLATRVVLR</sequence>
<evidence type="ECO:0000313" key="3">
    <source>
        <dbReference type="EMBL" id="GGA88424.1"/>
    </source>
</evidence>